<dbReference type="PANTHER" id="PTHR46537">
    <property type="entry name" value="OS11G0578200 PROTEIN"/>
    <property type="match status" value="1"/>
</dbReference>
<feature type="compositionally biased region" description="Acidic residues" evidence="5">
    <location>
        <begin position="261"/>
        <end position="270"/>
    </location>
</feature>
<evidence type="ECO:0000256" key="3">
    <source>
        <dbReference type="ARBA" id="ARBA00022833"/>
    </source>
</evidence>
<accession>D5ABG3</accession>
<dbReference type="InterPro" id="IPR001841">
    <property type="entry name" value="Znf_RING"/>
</dbReference>
<dbReference type="AlphaFoldDB" id="D5ABG3"/>
<keyword evidence="3" id="KW-0862">Zinc</keyword>
<protein>
    <recommendedName>
        <fullName evidence="6">RING-type domain-containing protein</fullName>
    </recommendedName>
</protein>
<reference evidence="7" key="1">
    <citation type="submission" date="2010-04" db="EMBL/GenBank/DDBJ databases">
        <authorList>
            <person name="Reid K.E."/>
            <person name="Liao N."/>
            <person name="Chan S."/>
            <person name="Docking R."/>
            <person name="Taylor G."/>
            <person name="Moore R."/>
            <person name="Mayo M."/>
            <person name="Munro S."/>
            <person name="King J."/>
            <person name="Yanchuk A."/>
            <person name="Holt R."/>
            <person name="Jones S."/>
            <person name="Marra M."/>
            <person name="Ritland C.E."/>
            <person name="Ritland K."/>
            <person name="Bohlmann J."/>
        </authorList>
    </citation>
    <scope>NUCLEOTIDE SEQUENCE</scope>
    <source>
        <tissue evidence="7">Bud</tissue>
    </source>
</reference>
<keyword evidence="2 4" id="KW-0863">Zinc-finger</keyword>
<feature type="region of interest" description="Disordered" evidence="5">
    <location>
        <begin position="1"/>
        <end position="49"/>
    </location>
</feature>
<dbReference type="PANTHER" id="PTHR46537:SF3">
    <property type="entry name" value="E3 UBIQUITIN-PROTEIN LIGASE RING1A"/>
    <property type="match status" value="1"/>
</dbReference>
<dbReference type="Gene3D" id="3.30.40.10">
    <property type="entry name" value="Zinc/RING finger domain, C3HC4 (zinc finger)"/>
    <property type="match status" value="1"/>
</dbReference>
<dbReference type="Pfam" id="PF13923">
    <property type="entry name" value="zf-C3HC4_2"/>
    <property type="match status" value="1"/>
</dbReference>
<keyword evidence="1" id="KW-0479">Metal-binding</keyword>
<evidence type="ECO:0000259" key="6">
    <source>
        <dbReference type="PROSITE" id="PS50089"/>
    </source>
</evidence>
<dbReference type="InterPro" id="IPR017907">
    <property type="entry name" value="Znf_RING_CS"/>
</dbReference>
<evidence type="ECO:0000313" key="7">
    <source>
        <dbReference type="EMBL" id="ADE76882.1"/>
    </source>
</evidence>
<name>D5ABG3_PICSI</name>
<dbReference type="CDD" id="cd16531">
    <property type="entry name" value="RING-HC_RING1-like"/>
    <property type="match status" value="1"/>
</dbReference>
<dbReference type="SUPFAM" id="SSF57850">
    <property type="entry name" value="RING/U-box"/>
    <property type="match status" value="1"/>
</dbReference>
<evidence type="ECO:0000256" key="5">
    <source>
        <dbReference type="SAM" id="MobiDB-lite"/>
    </source>
</evidence>
<evidence type="ECO:0000256" key="4">
    <source>
        <dbReference type="PROSITE-ProRule" id="PRU00175"/>
    </source>
</evidence>
<dbReference type="PROSITE" id="PS00518">
    <property type="entry name" value="ZF_RING_1"/>
    <property type="match status" value="1"/>
</dbReference>
<dbReference type="GO" id="GO:0008270">
    <property type="term" value="F:zinc ion binding"/>
    <property type="evidence" value="ECO:0007669"/>
    <property type="project" value="UniProtKB-KW"/>
</dbReference>
<feature type="compositionally biased region" description="Basic residues" evidence="5">
    <location>
        <begin position="201"/>
        <end position="212"/>
    </location>
</feature>
<dbReference type="InterPro" id="IPR044592">
    <property type="entry name" value="RING1A/B"/>
</dbReference>
<dbReference type="PROSITE" id="PS50089">
    <property type="entry name" value="ZF_RING_2"/>
    <property type="match status" value="1"/>
</dbReference>
<dbReference type="OMA" id="IREEMQC"/>
<feature type="domain" description="RING-type" evidence="6">
    <location>
        <begin position="66"/>
        <end position="106"/>
    </location>
</feature>
<evidence type="ECO:0000256" key="2">
    <source>
        <dbReference type="ARBA" id="ARBA00022771"/>
    </source>
</evidence>
<feature type="compositionally biased region" description="Acidic residues" evidence="5">
    <location>
        <begin position="31"/>
        <end position="49"/>
    </location>
</feature>
<dbReference type="EMBL" id="BT123568">
    <property type="protein sequence ID" value="ADE76882.1"/>
    <property type="molecule type" value="mRNA"/>
</dbReference>
<proteinExistence type="evidence at transcript level"/>
<evidence type="ECO:0000256" key="1">
    <source>
        <dbReference type="ARBA" id="ARBA00022723"/>
    </source>
</evidence>
<dbReference type="SMART" id="SM00184">
    <property type="entry name" value="RING"/>
    <property type="match status" value="1"/>
</dbReference>
<sequence>MPTHEHSETEPSPTHSDNDTKGALVPYCSDKEEEQEEEEDNHDVDEDDDEEYVLVNLAAIREEMQCPICLGIIRKTRTVMECLHRFCRDCIDKSMRLGNNECPACRTHCASRRSLRDDPNYDALIAAIYPDLDKYEAEEMALHEEEEDRNRQIQASIADTFRRQSEAMTRRRRTAKATAAAFVRKAHGKFCGVQGQSRVNNRVKNRSKRPRRSSATDGDEGEDLKQSFSDDEEPQPRRWTRRKRRAGSSLPETSADMDVGNGEEPDDINDEEAGENIQLVEYNQAEVSRESTDASPGNARNAEGLAWGKGGARSHMKYASVRGTHVKNNRCTYVAKMADYLLTKAHEEMETKYDIHFTLLPFENEEKIPSLRRPHLCCRPTLTVEHICKFLSRFCTVPPEDLELVVEKQNNSANLGQNGKILQHSGKLGKGKAVLGASDSEKVAEVLNQEATLAEIFTACTECRGNLVLMYRCKD</sequence>
<organism evidence="7">
    <name type="scientific">Picea sitchensis</name>
    <name type="common">Sitka spruce</name>
    <name type="synonym">Pinus sitchensis</name>
    <dbReference type="NCBI Taxonomy" id="3332"/>
    <lineage>
        <taxon>Eukaryota</taxon>
        <taxon>Viridiplantae</taxon>
        <taxon>Streptophyta</taxon>
        <taxon>Embryophyta</taxon>
        <taxon>Tracheophyta</taxon>
        <taxon>Spermatophyta</taxon>
        <taxon>Pinopsida</taxon>
        <taxon>Pinidae</taxon>
        <taxon>Conifers I</taxon>
        <taxon>Pinales</taxon>
        <taxon>Pinaceae</taxon>
        <taxon>Picea</taxon>
    </lineage>
</organism>
<feature type="region of interest" description="Disordered" evidence="5">
    <location>
        <begin position="193"/>
        <end position="270"/>
    </location>
</feature>
<dbReference type="InterPro" id="IPR013083">
    <property type="entry name" value="Znf_RING/FYVE/PHD"/>
</dbReference>